<accession>A0ABU4RQ67</accession>
<proteinExistence type="predicted"/>
<evidence type="ECO:0000313" key="3">
    <source>
        <dbReference type="EMBL" id="MDX6806244.1"/>
    </source>
</evidence>
<name>A0ABU4RQ67_9HYPH</name>
<dbReference type="PRINTS" id="PR00598">
    <property type="entry name" value="HTHMARR"/>
</dbReference>
<dbReference type="RefSeq" id="WP_319844359.1">
    <property type="nucleotide sequence ID" value="NZ_JAXAFJ010000004.1"/>
</dbReference>
<feature type="region of interest" description="Disordered" evidence="1">
    <location>
        <begin position="1"/>
        <end position="22"/>
    </location>
</feature>
<feature type="domain" description="HTH marR-type" evidence="2">
    <location>
        <begin position="36"/>
        <end position="165"/>
    </location>
</feature>
<dbReference type="SUPFAM" id="SSF46785">
    <property type="entry name" value="Winged helix' DNA-binding domain"/>
    <property type="match status" value="1"/>
</dbReference>
<dbReference type="InterPro" id="IPR036390">
    <property type="entry name" value="WH_DNA-bd_sf"/>
</dbReference>
<dbReference type="InterPro" id="IPR036388">
    <property type="entry name" value="WH-like_DNA-bd_sf"/>
</dbReference>
<dbReference type="PANTHER" id="PTHR33164:SF95">
    <property type="entry name" value="TRANSCRIPTIONAL REGULATOR"/>
    <property type="match status" value="1"/>
</dbReference>
<dbReference type="SMART" id="SM00347">
    <property type="entry name" value="HTH_MARR"/>
    <property type="match status" value="1"/>
</dbReference>
<dbReference type="Pfam" id="PF12802">
    <property type="entry name" value="MarR_2"/>
    <property type="match status" value="1"/>
</dbReference>
<dbReference type="PANTHER" id="PTHR33164">
    <property type="entry name" value="TRANSCRIPTIONAL REGULATOR, MARR FAMILY"/>
    <property type="match status" value="1"/>
</dbReference>
<dbReference type="InterPro" id="IPR000835">
    <property type="entry name" value="HTH_MarR-typ"/>
</dbReference>
<sequence>MASSEQAAMDGDGRGTGAPAQGSVMADEAWSIGERPGFLIRRMHQIHVGLFMDLLAEFQITPLQYSVLSALEMQGPADQTAIAQAVYLDRTTTTGILKRLAARGLVERTAAPTDRRRQVSRITAAGLAFLGEAAAQVKRAHQDTLTPLSPAEQKQLVGLMTRVVAARQEDNEDRLLTI</sequence>
<dbReference type="Proteomes" id="UP001274321">
    <property type="component" value="Unassembled WGS sequence"/>
</dbReference>
<protein>
    <submittedName>
        <fullName evidence="3">MarR family winged helix-turn-helix transcriptional regulator</fullName>
    </submittedName>
</protein>
<dbReference type="EMBL" id="JAXAFJ010000004">
    <property type="protein sequence ID" value="MDX6806244.1"/>
    <property type="molecule type" value="Genomic_DNA"/>
</dbReference>
<organism evidence="3 4">
    <name type="scientific">Terrihabitans rhizophilus</name>
    <dbReference type="NCBI Taxonomy" id="3092662"/>
    <lineage>
        <taxon>Bacteria</taxon>
        <taxon>Pseudomonadati</taxon>
        <taxon>Pseudomonadota</taxon>
        <taxon>Alphaproteobacteria</taxon>
        <taxon>Hyphomicrobiales</taxon>
        <taxon>Terrihabitans</taxon>
    </lineage>
</organism>
<dbReference type="PROSITE" id="PS50995">
    <property type="entry name" value="HTH_MARR_2"/>
    <property type="match status" value="1"/>
</dbReference>
<gene>
    <name evidence="3" type="ORF">SCD90_09215</name>
</gene>
<keyword evidence="4" id="KW-1185">Reference proteome</keyword>
<dbReference type="InterPro" id="IPR039422">
    <property type="entry name" value="MarR/SlyA-like"/>
</dbReference>
<dbReference type="Gene3D" id="1.10.10.10">
    <property type="entry name" value="Winged helix-like DNA-binding domain superfamily/Winged helix DNA-binding domain"/>
    <property type="match status" value="1"/>
</dbReference>
<reference evidence="3 4" key="1">
    <citation type="submission" date="2023-11" db="EMBL/GenBank/DDBJ databases">
        <authorList>
            <person name="Bao R."/>
        </authorList>
    </citation>
    <scope>NUCLEOTIDE SEQUENCE [LARGE SCALE GENOMIC DNA]</scope>
    <source>
        <strain evidence="3 4">PJ23</strain>
    </source>
</reference>
<comment type="caution">
    <text evidence="3">The sequence shown here is derived from an EMBL/GenBank/DDBJ whole genome shotgun (WGS) entry which is preliminary data.</text>
</comment>
<evidence type="ECO:0000313" key="4">
    <source>
        <dbReference type="Proteomes" id="UP001274321"/>
    </source>
</evidence>
<evidence type="ECO:0000256" key="1">
    <source>
        <dbReference type="SAM" id="MobiDB-lite"/>
    </source>
</evidence>
<evidence type="ECO:0000259" key="2">
    <source>
        <dbReference type="PROSITE" id="PS50995"/>
    </source>
</evidence>